<protein>
    <submittedName>
        <fullName evidence="2">Penicillin-binding protein</fullName>
    </submittedName>
</protein>
<evidence type="ECO:0000313" key="2">
    <source>
        <dbReference type="EMBL" id="GGZ89997.1"/>
    </source>
</evidence>
<dbReference type="Proteomes" id="UP000636004">
    <property type="component" value="Unassembled WGS sequence"/>
</dbReference>
<dbReference type="InterPro" id="IPR001466">
    <property type="entry name" value="Beta-lactam-related"/>
</dbReference>
<dbReference type="EMBL" id="BMWZ01000007">
    <property type="protein sequence ID" value="GGZ89997.1"/>
    <property type="molecule type" value="Genomic_DNA"/>
</dbReference>
<evidence type="ECO:0000259" key="1">
    <source>
        <dbReference type="Pfam" id="PF00144"/>
    </source>
</evidence>
<dbReference type="SUPFAM" id="SSF56601">
    <property type="entry name" value="beta-lactamase/transpeptidase-like"/>
    <property type="match status" value="1"/>
</dbReference>
<dbReference type="Pfam" id="PF00144">
    <property type="entry name" value="Beta-lactamase"/>
    <property type="match status" value="1"/>
</dbReference>
<accession>A0A918VE38</accession>
<reference evidence="2" key="2">
    <citation type="submission" date="2020-09" db="EMBL/GenBank/DDBJ databases">
        <authorList>
            <person name="Sun Q."/>
            <person name="Kim S."/>
        </authorList>
    </citation>
    <scope>NUCLEOTIDE SEQUENCE</scope>
    <source>
        <strain evidence="2">KCTC 12710</strain>
    </source>
</reference>
<dbReference type="PANTHER" id="PTHR46825:SF9">
    <property type="entry name" value="BETA-LACTAMASE-RELATED DOMAIN-CONTAINING PROTEIN"/>
    <property type="match status" value="1"/>
</dbReference>
<dbReference type="Gene3D" id="3.40.710.10">
    <property type="entry name" value="DD-peptidase/beta-lactamase superfamily"/>
    <property type="match status" value="1"/>
</dbReference>
<feature type="domain" description="Beta-lactamase-related" evidence="1">
    <location>
        <begin position="41"/>
        <end position="341"/>
    </location>
</feature>
<dbReference type="PANTHER" id="PTHR46825">
    <property type="entry name" value="D-ALANYL-D-ALANINE-CARBOXYPEPTIDASE/ENDOPEPTIDASE AMPH"/>
    <property type="match status" value="1"/>
</dbReference>
<comment type="caution">
    <text evidence="2">The sequence shown here is derived from an EMBL/GenBank/DDBJ whole genome shotgun (WGS) entry which is preliminary data.</text>
</comment>
<proteinExistence type="predicted"/>
<name>A0A918VE38_9FLAO</name>
<dbReference type="InterPro" id="IPR012338">
    <property type="entry name" value="Beta-lactam/transpept-like"/>
</dbReference>
<dbReference type="AlphaFoldDB" id="A0A918VE38"/>
<sequence>MRTVRIIYLLSVFILAHSCKQKSEDKINPDFIDFENKLIENGFSGVVLVAKNDSLVYHKAYGKKNSQPNQFNDLNTVFDICSLTKQFTGAGIMKLVMQNKLALDDRLSKYFDAVPHDKKNITIHQLLTHSSGLTDVVGDDYETITEAAFLNKVFATKLISTVGMDHHYSNIGYSLLALIIEKVSGTNYESFLNFEIFKPLKMNHTGYVIPDWDTNEIANGFLNGTESIKPNERNWSEQGPYLNLKGNGGLLSTAGDLLIWSKAIKANLILDEKSTSTYLYPHISEYLDGNSYYGYGWVIENNDLDDKLVWHNGGSDTFASDMWIYPKKGITIIVLSNKAEEYVYSITKEISNIVLTK</sequence>
<keyword evidence="3" id="KW-1185">Reference proteome</keyword>
<organism evidence="2 3">
    <name type="scientific">Algibacter mikhailovii</name>
    <dbReference type="NCBI Taxonomy" id="425498"/>
    <lineage>
        <taxon>Bacteria</taxon>
        <taxon>Pseudomonadati</taxon>
        <taxon>Bacteroidota</taxon>
        <taxon>Flavobacteriia</taxon>
        <taxon>Flavobacteriales</taxon>
        <taxon>Flavobacteriaceae</taxon>
        <taxon>Algibacter</taxon>
    </lineage>
</organism>
<gene>
    <name evidence="2" type="ORF">GCM10007028_30410</name>
</gene>
<evidence type="ECO:0000313" key="3">
    <source>
        <dbReference type="Proteomes" id="UP000636004"/>
    </source>
</evidence>
<dbReference type="RefSeq" id="WP_189362231.1">
    <property type="nucleotide sequence ID" value="NZ_BMWZ01000007.1"/>
</dbReference>
<reference evidence="2" key="1">
    <citation type="journal article" date="2014" name="Int. J. Syst. Evol. Microbiol.">
        <title>Complete genome sequence of Corynebacterium casei LMG S-19264T (=DSM 44701T), isolated from a smear-ripened cheese.</title>
        <authorList>
            <consortium name="US DOE Joint Genome Institute (JGI-PGF)"/>
            <person name="Walter F."/>
            <person name="Albersmeier A."/>
            <person name="Kalinowski J."/>
            <person name="Ruckert C."/>
        </authorList>
    </citation>
    <scope>NUCLEOTIDE SEQUENCE</scope>
    <source>
        <strain evidence="2">KCTC 12710</strain>
    </source>
</reference>
<dbReference type="InterPro" id="IPR050491">
    <property type="entry name" value="AmpC-like"/>
</dbReference>